<feature type="compositionally biased region" description="Polar residues" evidence="1">
    <location>
        <begin position="1280"/>
        <end position="1291"/>
    </location>
</feature>
<gene>
    <name evidence="3" type="ORF">TCMB3V08_LOCUS10463</name>
</gene>
<feature type="compositionally biased region" description="Low complexity" evidence="1">
    <location>
        <begin position="1249"/>
        <end position="1269"/>
    </location>
</feature>
<dbReference type="InterPro" id="IPR045841">
    <property type="entry name" value="E3_UBR4_N"/>
</dbReference>
<protein>
    <submittedName>
        <fullName evidence="3">(California timema) hypothetical protein</fullName>
    </submittedName>
</protein>
<feature type="domain" description="E3 ubiquitin-protein ligase UBR4 N-terminal" evidence="2">
    <location>
        <begin position="474"/>
        <end position="735"/>
    </location>
</feature>
<evidence type="ECO:0000256" key="1">
    <source>
        <dbReference type="SAM" id="MobiDB-lite"/>
    </source>
</evidence>
<reference evidence="3" key="1">
    <citation type="submission" date="2020-11" db="EMBL/GenBank/DDBJ databases">
        <authorList>
            <person name="Tran Van P."/>
        </authorList>
    </citation>
    <scope>NUCLEOTIDE SEQUENCE</scope>
</reference>
<feature type="compositionally biased region" description="Acidic residues" evidence="1">
    <location>
        <begin position="1443"/>
        <end position="1464"/>
    </location>
</feature>
<evidence type="ECO:0000259" key="2">
    <source>
        <dbReference type="Pfam" id="PF19423"/>
    </source>
</evidence>
<feature type="region of interest" description="Disordered" evidence="1">
    <location>
        <begin position="202"/>
        <end position="237"/>
    </location>
</feature>
<dbReference type="Pfam" id="PF19423">
    <property type="entry name" value="E3_UBR4_N"/>
    <property type="match status" value="4"/>
</dbReference>
<proteinExistence type="predicted"/>
<feature type="region of interest" description="Disordered" evidence="1">
    <location>
        <begin position="1249"/>
        <end position="1297"/>
    </location>
</feature>
<feature type="domain" description="E3 ubiquitin-protein ligase UBR4 N-terminal" evidence="2">
    <location>
        <begin position="777"/>
        <end position="1244"/>
    </location>
</feature>
<feature type="domain" description="E3 ubiquitin-protein ligase UBR4 N-terminal" evidence="2">
    <location>
        <begin position="1293"/>
        <end position="1465"/>
    </location>
</feature>
<dbReference type="InterPro" id="IPR045189">
    <property type="entry name" value="UBR4-like"/>
</dbReference>
<feature type="compositionally biased region" description="Polar residues" evidence="1">
    <location>
        <begin position="211"/>
        <end position="221"/>
    </location>
</feature>
<dbReference type="PANTHER" id="PTHR21725">
    <property type="entry name" value="E3 UBIQUITIN-PROTEIN LIGASE UBR4"/>
    <property type="match status" value="1"/>
</dbReference>
<dbReference type="EMBL" id="OE186447">
    <property type="protein sequence ID" value="CAD7577922.1"/>
    <property type="molecule type" value="Genomic_DNA"/>
</dbReference>
<sequence>MPGEMSELQNHLLMGSWVLITGLQTQLSASSFLPADKGKEEKGKSPSKMREGSSRINLMKVQQGFGVLSVALASRALTMMSALLDDLQVECASSDVYDVQGDPDMESEPAGLDILGHYSAQQRAAKFLGAAPLNQLLFYLATISYRKACTLKRIQKHPPEGDTFSTSDSTTYYEDDLMSCSDESSGDDDDDSEPILGLWFEETVAPPDNPPGNQGTHNNGESADGNKHSSDRTGSIVPEKGEPHGYILLASQIFQFMDKYLLSSESPFMMRYVQAGLAEQQMIILAAIIRDLDRETARTETGTISVYFGATLGSLYSEFSQALTRYTHNLLARSILNESLQGTLLNHLGVSPWSQENSTTWPLQVYPRTLAVLAQVLLLKPQQDKEAAIISIWHRLVSTLVANISNPPNIFELEHEGTPSHSLAVDTSLSTSSTAEDGAIEFRISVGPERGARPVLLLFCDRPERGARPVLCCSVTDLNVEHAQLLLFLFHSLNLMQKKSVILLTAGGVICTANTVASAMKDSQLLHLSRLVLLLDYLMKHLYDPPPALLEQVQWNLFSATSMVEDPCDSKDSGRGVASRIYCPWKEIEDNYRKFGPQDEFSMKPRFYSLTSAELNNQEFPKLDGLACNFILGSADKLKYPLLLDALIEVLNVTNQCGPAVKRTEKLSFTGLCTVQYCFTICWRLLLLLPPSTPYMDKLALGEEMSSPTTLLHSLVWGPRAASKTFNGWMKLYELRSIRDNVQQWTSSALEERSRPYETLHRVDNPDSKRRFTSLVLVLRYSSYCDCLVKQGMYTQYAETLLKNVSKKVVNNLQYDVSVAKNFISAFCPQVQKSDYLVPKSQLPQLSELLILDAVIAKIQVLLDEGISKPAADLPEGTKNTETTLPSPSTTELAKDLLSSVLNLTESIIACSRSSLLYQINESADPVGKYSDQDFHAFKDILAVSSGRCAKTNTLATALMGLLPTGVRTVLERWNEGTVPDFPWLANVLVVLISAAEDGEIEVRITNSYANDAIPAESYILAVVNTHISSLSSSGNFSVNHSLKFLLHSLVTFIGEHIKKCSEDSAIRQQAVDVLVPLTLDTCTEHLHDAILRTLEQVIGDPETDEHQERVYCIVLEHTYHLLSIFTCDQRVQFFDAVDEKVLLECLKFMETLLDKPAGRLALDQFFNKETDRDLVQVLLSVSSPQGSLSTQYSTKVLRFFNKLFSTAEKTPGDTSLERLCGSLSRLATVEPDLLHGWLRHVILGTTGPTPTSASPASNLQTPTTTTPSPEKPTEVAVHITSSESNSSAHSPTEEQHSLLQENHLLLQGLTAYIVKENSNVSEEVAVTILRALIPIGSHILSPSVEGSGFSELMVVMATLADAVSGRGHSFLFSAATEWLELCKQYLSQTEVTEKLEAGQAAGKYRLMVDSACYLLNYVGDVVTALCPSPLGRATSPPWEGETPPDLDSDWVDELGHEDEESGGEDSLANARVVFSSTAEDGEIEVRISVG</sequence>
<feature type="domain" description="E3 ubiquitin-protein ligase UBR4 N-terminal" evidence="2">
    <location>
        <begin position="7"/>
        <end position="405"/>
    </location>
</feature>
<name>A0A7R9JG33_TIMCA</name>
<evidence type="ECO:0000313" key="3">
    <source>
        <dbReference type="EMBL" id="CAD7577922.1"/>
    </source>
</evidence>
<organism evidence="3">
    <name type="scientific">Timema californicum</name>
    <name type="common">California timema</name>
    <name type="synonym">Walking stick</name>
    <dbReference type="NCBI Taxonomy" id="61474"/>
    <lineage>
        <taxon>Eukaryota</taxon>
        <taxon>Metazoa</taxon>
        <taxon>Ecdysozoa</taxon>
        <taxon>Arthropoda</taxon>
        <taxon>Hexapoda</taxon>
        <taxon>Insecta</taxon>
        <taxon>Pterygota</taxon>
        <taxon>Neoptera</taxon>
        <taxon>Polyneoptera</taxon>
        <taxon>Phasmatodea</taxon>
        <taxon>Timematodea</taxon>
        <taxon>Timematoidea</taxon>
        <taxon>Timematidae</taxon>
        <taxon>Timema</taxon>
    </lineage>
</organism>
<feature type="compositionally biased region" description="Basic and acidic residues" evidence="1">
    <location>
        <begin position="36"/>
        <end position="53"/>
    </location>
</feature>
<accession>A0A7R9JG33</accession>
<feature type="region of interest" description="Disordered" evidence="1">
    <location>
        <begin position="34"/>
        <end position="53"/>
    </location>
</feature>
<feature type="region of interest" description="Disordered" evidence="1">
    <location>
        <begin position="1434"/>
        <end position="1470"/>
    </location>
</feature>
<dbReference type="PANTHER" id="PTHR21725:SF1">
    <property type="entry name" value="E3 UBIQUITIN-PROTEIN LIGASE UBR4"/>
    <property type="match status" value="1"/>
</dbReference>